<feature type="region of interest" description="Disordered" evidence="1">
    <location>
        <begin position="1"/>
        <end position="20"/>
    </location>
</feature>
<evidence type="ECO:0008006" key="5">
    <source>
        <dbReference type="Google" id="ProtNLM"/>
    </source>
</evidence>
<keyword evidence="2" id="KW-1133">Transmembrane helix</keyword>
<feature type="transmembrane region" description="Helical" evidence="2">
    <location>
        <begin position="179"/>
        <end position="199"/>
    </location>
</feature>
<dbReference type="Proteomes" id="UP000245119">
    <property type="component" value="Linkage Group LG12"/>
</dbReference>
<organism evidence="3 4">
    <name type="scientific">Pomacea canaliculata</name>
    <name type="common">Golden apple snail</name>
    <dbReference type="NCBI Taxonomy" id="400727"/>
    <lineage>
        <taxon>Eukaryota</taxon>
        <taxon>Metazoa</taxon>
        <taxon>Spiralia</taxon>
        <taxon>Lophotrochozoa</taxon>
        <taxon>Mollusca</taxon>
        <taxon>Gastropoda</taxon>
        <taxon>Caenogastropoda</taxon>
        <taxon>Architaenioglossa</taxon>
        <taxon>Ampullarioidea</taxon>
        <taxon>Ampullariidae</taxon>
        <taxon>Pomacea</taxon>
    </lineage>
</organism>
<keyword evidence="2" id="KW-0812">Transmembrane</keyword>
<dbReference type="EMBL" id="PZQS01000012">
    <property type="protein sequence ID" value="PVD21421.1"/>
    <property type="molecule type" value="Genomic_DNA"/>
</dbReference>
<feature type="compositionally biased region" description="Low complexity" evidence="1">
    <location>
        <begin position="10"/>
        <end position="20"/>
    </location>
</feature>
<evidence type="ECO:0000256" key="1">
    <source>
        <dbReference type="SAM" id="MobiDB-lite"/>
    </source>
</evidence>
<protein>
    <recommendedName>
        <fullName evidence="5">G-protein coupled receptors family 1 profile domain-containing protein</fullName>
    </recommendedName>
</protein>
<dbReference type="AlphaFoldDB" id="A0A2T7NJT2"/>
<evidence type="ECO:0000313" key="3">
    <source>
        <dbReference type="EMBL" id="PVD21421.1"/>
    </source>
</evidence>
<keyword evidence="4" id="KW-1185">Reference proteome</keyword>
<gene>
    <name evidence="3" type="ORF">C0Q70_19594</name>
</gene>
<dbReference type="SUPFAM" id="SSF81321">
    <property type="entry name" value="Family A G protein-coupled receptor-like"/>
    <property type="match status" value="1"/>
</dbReference>
<dbReference type="Gene3D" id="1.20.1070.10">
    <property type="entry name" value="Rhodopsin 7-helix transmembrane proteins"/>
    <property type="match status" value="1"/>
</dbReference>
<feature type="region of interest" description="Disordered" evidence="1">
    <location>
        <begin position="271"/>
        <end position="302"/>
    </location>
</feature>
<comment type="caution">
    <text evidence="3">The sequence shown here is derived from an EMBL/GenBank/DDBJ whole genome shotgun (WGS) entry which is preliminary data.</text>
</comment>
<name>A0A2T7NJT2_POMCA</name>
<sequence>MGRTENETMTTTSSSLDSSLVSSEIVSGNIETTQTVVNNHISSTQENTVYLQNQEDNSREQNMSTMNAFVVTFEHSHLISTAAQARMGFNTPAPIKSVSGMKTVWTFGPSSVLSRNPVVLETWGMIAAIVWVYGALLLGLLMNILLIVSLTRHSRQRRTITTSDHGGEKDRQVRQTTRTVLTASLMFVFLSLPLVTNAVVTNLHPNYGYFSNNRYTFLFMQSLGGTCQCLSFCTDFISFLLLSSAYRSTLGSLIVRACSLFTSPVIHQSKRQSTSTQKHLQGQKSSVNKTETSNVTKETGED</sequence>
<accession>A0A2T7NJT2</accession>
<reference evidence="3 4" key="1">
    <citation type="submission" date="2018-04" db="EMBL/GenBank/DDBJ databases">
        <title>The genome of golden apple snail Pomacea canaliculata provides insight into stress tolerance and invasive adaptation.</title>
        <authorList>
            <person name="Liu C."/>
            <person name="Liu B."/>
            <person name="Ren Y."/>
            <person name="Zhang Y."/>
            <person name="Wang H."/>
            <person name="Li S."/>
            <person name="Jiang F."/>
            <person name="Yin L."/>
            <person name="Zhang G."/>
            <person name="Qian W."/>
            <person name="Fan W."/>
        </authorList>
    </citation>
    <scope>NUCLEOTIDE SEQUENCE [LARGE SCALE GENOMIC DNA]</scope>
    <source>
        <strain evidence="3">SZHN2017</strain>
        <tissue evidence="3">Muscle</tissue>
    </source>
</reference>
<evidence type="ECO:0000256" key="2">
    <source>
        <dbReference type="SAM" id="Phobius"/>
    </source>
</evidence>
<keyword evidence="2" id="KW-0472">Membrane</keyword>
<proteinExistence type="predicted"/>
<feature type="transmembrane region" description="Helical" evidence="2">
    <location>
        <begin position="219"/>
        <end position="242"/>
    </location>
</feature>
<dbReference type="Pfam" id="PF10324">
    <property type="entry name" value="7TM_GPCR_Srw"/>
    <property type="match status" value="1"/>
</dbReference>
<dbReference type="OrthoDB" id="6127074at2759"/>
<evidence type="ECO:0000313" key="4">
    <source>
        <dbReference type="Proteomes" id="UP000245119"/>
    </source>
</evidence>
<dbReference type="InterPro" id="IPR019427">
    <property type="entry name" value="7TM_GPCR_serpentine_rcpt_Srw"/>
</dbReference>
<feature type="transmembrane region" description="Helical" evidence="2">
    <location>
        <begin position="123"/>
        <end position="148"/>
    </location>
</feature>
<dbReference type="GO" id="GO:0008528">
    <property type="term" value="F:G protein-coupled peptide receptor activity"/>
    <property type="evidence" value="ECO:0007669"/>
    <property type="project" value="InterPro"/>
</dbReference>